<dbReference type="InterPro" id="IPR000719">
    <property type="entry name" value="Prot_kinase_dom"/>
</dbReference>
<dbReference type="InterPro" id="IPR008266">
    <property type="entry name" value="Tyr_kinase_AS"/>
</dbReference>
<feature type="domain" description="Protein kinase" evidence="11">
    <location>
        <begin position="213"/>
        <end position="473"/>
    </location>
</feature>
<evidence type="ECO:0000259" key="11">
    <source>
        <dbReference type="PROSITE" id="PS50011"/>
    </source>
</evidence>
<gene>
    <name evidence="12" type="ORF">EB796_021129</name>
</gene>
<keyword evidence="7" id="KW-0829">Tyrosine-protein kinase</keyword>
<keyword evidence="2" id="KW-0597">Phosphoprotein</keyword>
<feature type="binding site" evidence="9">
    <location>
        <position position="246"/>
    </location>
    <ligand>
        <name>ATP</name>
        <dbReference type="ChEBI" id="CHEBI:30616"/>
    </ligand>
</feature>
<proteinExistence type="predicted"/>
<dbReference type="PANTHER" id="PTHR24416">
    <property type="entry name" value="TYROSINE-PROTEIN KINASE RECEPTOR"/>
    <property type="match status" value="1"/>
</dbReference>
<dbReference type="InterPro" id="IPR011009">
    <property type="entry name" value="Kinase-like_dom_sf"/>
</dbReference>
<feature type="region of interest" description="Disordered" evidence="10">
    <location>
        <begin position="488"/>
        <end position="520"/>
    </location>
</feature>
<evidence type="ECO:0000256" key="8">
    <source>
        <dbReference type="ARBA" id="ARBA00051243"/>
    </source>
</evidence>
<reference evidence="12" key="1">
    <citation type="submission" date="2020-06" db="EMBL/GenBank/DDBJ databases">
        <title>Draft genome of Bugula neritina, a colonial animal packing powerful symbionts and potential medicines.</title>
        <authorList>
            <person name="Rayko M."/>
        </authorList>
    </citation>
    <scope>NUCLEOTIDE SEQUENCE [LARGE SCALE GENOMIC DNA]</scope>
    <source>
        <strain evidence="12">Kwan_BN1</strain>
    </source>
</reference>
<keyword evidence="4 9" id="KW-0547">Nucleotide-binding</keyword>
<evidence type="ECO:0000256" key="4">
    <source>
        <dbReference type="ARBA" id="ARBA00022741"/>
    </source>
</evidence>
<dbReference type="CDD" id="cd00192">
    <property type="entry name" value="PTKc"/>
    <property type="match status" value="1"/>
</dbReference>
<evidence type="ECO:0000256" key="1">
    <source>
        <dbReference type="ARBA" id="ARBA00004167"/>
    </source>
</evidence>
<keyword evidence="3" id="KW-0808">Transferase</keyword>
<protein>
    <recommendedName>
        <fullName evidence="11">Protein kinase domain-containing protein</fullName>
    </recommendedName>
</protein>
<dbReference type="Proteomes" id="UP000593567">
    <property type="component" value="Unassembled WGS sequence"/>
</dbReference>
<dbReference type="GO" id="GO:0004714">
    <property type="term" value="F:transmembrane receptor protein tyrosine kinase activity"/>
    <property type="evidence" value="ECO:0007669"/>
    <property type="project" value="UniProtKB-EC"/>
</dbReference>
<dbReference type="FunFam" id="1.10.510.10:FF:000554">
    <property type="entry name" value="Predicted protein"/>
    <property type="match status" value="1"/>
</dbReference>
<dbReference type="InterPro" id="IPR017441">
    <property type="entry name" value="Protein_kinase_ATP_BS"/>
</dbReference>
<evidence type="ECO:0000256" key="9">
    <source>
        <dbReference type="PROSITE-ProRule" id="PRU10141"/>
    </source>
</evidence>
<comment type="subcellular location">
    <subcellularLocation>
        <location evidence="1">Membrane</location>
        <topology evidence="1">Single-pass membrane protein</topology>
    </subcellularLocation>
</comment>
<evidence type="ECO:0000256" key="3">
    <source>
        <dbReference type="ARBA" id="ARBA00022679"/>
    </source>
</evidence>
<dbReference type="GO" id="GO:0043235">
    <property type="term" value="C:receptor complex"/>
    <property type="evidence" value="ECO:0007669"/>
    <property type="project" value="TreeGrafter"/>
</dbReference>
<dbReference type="InterPro" id="IPR050122">
    <property type="entry name" value="RTK"/>
</dbReference>
<dbReference type="InterPro" id="IPR001245">
    <property type="entry name" value="Ser-Thr/Tyr_kinase_cat_dom"/>
</dbReference>
<dbReference type="PRINTS" id="PR00109">
    <property type="entry name" value="TYRKINASE"/>
</dbReference>
<dbReference type="GO" id="GO:0007169">
    <property type="term" value="P:cell surface receptor protein tyrosine kinase signaling pathway"/>
    <property type="evidence" value="ECO:0007669"/>
    <property type="project" value="TreeGrafter"/>
</dbReference>
<evidence type="ECO:0000313" key="13">
    <source>
        <dbReference type="Proteomes" id="UP000593567"/>
    </source>
</evidence>
<dbReference type="PROSITE" id="PS00107">
    <property type="entry name" value="PROTEIN_KINASE_ATP"/>
    <property type="match status" value="1"/>
</dbReference>
<name>A0A7J7J4G6_BUGNE</name>
<dbReference type="PROSITE" id="PS50011">
    <property type="entry name" value="PROTEIN_KINASE_DOM"/>
    <property type="match status" value="1"/>
</dbReference>
<dbReference type="Pfam" id="PF07714">
    <property type="entry name" value="PK_Tyr_Ser-Thr"/>
    <property type="match status" value="1"/>
</dbReference>
<dbReference type="GO" id="GO:0005886">
    <property type="term" value="C:plasma membrane"/>
    <property type="evidence" value="ECO:0007669"/>
    <property type="project" value="TreeGrafter"/>
</dbReference>
<dbReference type="EMBL" id="VXIV02003161">
    <property type="protein sequence ID" value="KAF6020561.1"/>
    <property type="molecule type" value="Genomic_DNA"/>
</dbReference>
<dbReference type="OrthoDB" id="5984265at2759"/>
<keyword evidence="5" id="KW-0418">Kinase</keyword>
<dbReference type="GO" id="GO:0005524">
    <property type="term" value="F:ATP binding"/>
    <property type="evidence" value="ECO:0007669"/>
    <property type="project" value="UniProtKB-UniRule"/>
</dbReference>
<evidence type="ECO:0000256" key="6">
    <source>
        <dbReference type="ARBA" id="ARBA00022840"/>
    </source>
</evidence>
<feature type="region of interest" description="Disordered" evidence="10">
    <location>
        <begin position="145"/>
        <end position="164"/>
    </location>
</feature>
<sequence length="543" mass="60711">MGTGVVLTWYPPNDKEDVAAYAIRWGILDDLEEGSASFPIDCSTGFFWVLPNSSAEKQEYSFHVDIEEFSHKYIAAQVVALCEDQALQLPGYSDRHKGIHNVTISAKLVNEIFIPARYDVPYHPDTGLAEEIHASPEDSLKVVSPSAQPLRTEARDSEGSTPTVTISTAVSRQQSKHQKCGSVLNNLERNPIYKAIYINIDEADRWELSRTCIEWGEEIGCGAFGSVFKCLLHKEKSDCCTTVAVKVLTADSNELSRQQFIQEIMVMKDLERHPNILQLVGCITLSGPVYLVMDYAANGDLLSFLHQQRAKSSCMHSQLLKMAIDVTVGMEYISSRGYVHRDLAARNLLLDEDFSVKIGDFGLARHLHTDDVYIVQCNKRLPAKWLSIEALAQLRFSTASDVWAFGVVLYELFSLGETPYSAIDSADILKYLTNGHRMARPMLCDENMYEVMMQCWQTEPGDRPSFTQLHQQLSLWCDTLVIEEKLQERTRQSPLSSSSEKPTSHDLLSPSAVTHSPLPSLHPPGCDLPSALPVSLIIDSTHL</sequence>
<keyword evidence="13" id="KW-1185">Reference proteome</keyword>
<dbReference type="AlphaFoldDB" id="A0A7J7J4G6"/>
<comment type="catalytic activity">
    <reaction evidence="8">
        <text>L-tyrosyl-[protein] + ATP = O-phospho-L-tyrosyl-[protein] + ADP + H(+)</text>
        <dbReference type="Rhea" id="RHEA:10596"/>
        <dbReference type="Rhea" id="RHEA-COMP:10136"/>
        <dbReference type="Rhea" id="RHEA-COMP:20101"/>
        <dbReference type="ChEBI" id="CHEBI:15378"/>
        <dbReference type="ChEBI" id="CHEBI:30616"/>
        <dbReference type="ChEBI" id="CHEBI:46858"/>
        <dbReference type="ChEBI" id="CHEBI:61978"/>
        <dbReference type="ChEBI" id="CHEBI:456216"/>
        <dbReference type="EC" id="2.7.10.1"/>
    </reaction>
</comment>
<dbReference type="SMART" id="SM00219">
    <property type="entry name" value="TyrKc"/>
    <property type="match status" value="1"/>
</dbReference>
<keyword evidence="6 9" id="KW-0067">ATP-binding</keyword>
<organism evidence="12 13">
    <name type="scientific">Bugula neritina</name>
    <name type="common">Brown bryozoan</name>
    <name type="synonym">Sertularia neritina</name>
    <dbReference type="NCBI Taxonomy" id="10212"/>
    <lineage>
        <taxon>Eukaryota</taxon>
        <taxon>Metazoa</taxon>
        <taxon>Spiralia</taxon>
        <taxon>Lophotrochozoa</taxon>
        <taxon>Bryozoa</taxon>
        <taxon>Gymnolaemata</taxon>
        <taxon>Cheilostomatida</taxon>
        <taxon>Flustrina</taxon>
        <taxon>Buguloidea</taxon>
        <taxon>Bugulidae</taxon>
        <taxon>Bugula</taxon>
    </lineage>
</organism>
<comment type="caution">
    <text evidence="12">The sequence shown here is derived from an EMBL/GenBank/DDBJ whole genome shotgun (WGS) entry which is preliminary data.</text>
</comment>
<evidence type="ECO:0000313" key="12">
    <source>
        <dbReference type="EMBL" id="KAF6020561.1"/>
    </source>
</evidence>
<evidence type="ECO:0000256" key="10">
    <source>
        <dbReference type="SAM" id="MobiDB-lite"/>
    </source>
</evidence>
<accession>A0A7J7J4G6</accession>
<dbReference type="Gene3D" id="3.30.200.20">
    <property type="entry name" value="Phosphorylase Kinase, domain 1"/>
    <property type="match status" value="1"/>
</dbReference>
<dbReference type="Gene3D" id="1.10.510.10">
    <property type="entry name" value="Transferase(Phosphotransferase) domain 1"/>
    <property type="match status" value="1"/>
</dbReference>
<dbReference type="InterPro" id="IPR020635">
    <property type="entry name" value="Tyr_kinase_cat_dom"/>
</dbReference>
<evidence type="ECO:0000256" key="2">
    <source>
        <dbReference type="ARBA" id="ARBA00022553"/>
    </source>
</evidence>
<dbReference type="PROSITE" id="PS00109">
    <property type="entry name" value="PROTEIN_KINASE_TYR"/>
    <property type="match status" value="1"/>
</dbReference>
<dbReference type="PANTHER" id="PTHR24416:SF611">
    <property type="entry name" value="TYROSINE-PROTEIN KINASE TRANSMEMBRANE RECEPTOR ROR"/>
    <property type="match status" value="1"/>
</dbReference>
<dbReference type="SUPFAM" id="SSF56112">
    <property type="entry name" value="Protein kinase-like (PK-like)"/>
    <property type="match status" value="1"/>
</dbReference>
<evidence type="ECO:0000256" key="5">
    <source>
        <dbReference type="ARBA" id="ARBA00022777"/>
    </source>
</evidence>
<evidence type="ECO:0000256" key="7">
    <source>
        <dbReference type="ARBA" id="ARBA00023137"/>
    </source>
</evidence>